<dbReference type="AlphaFoldDB" id="A0A1I7Y8U8"/>
<sequence>MDSVPYEFVKQTLLLVGPSESHCESWASCHSLSGHWGGLSMILDDETVQCSIVINCVSLSELNYIVGIDDTPDDNVTIEDLLAKKHINISFLGVIDDTAQLCGPKKIDKEQSKLLQRLLSRSNGNTRLHLKICLWKSPELDTILGAIPRVVEANPRNTANVAENPSILSLLTRHIQSGNLRKLNFSFEPVHRSFFPVIRQFFKEVKITYFRGCFVQEDEQFAKEVVSLISGKLKRKRMEYEREIFGLYNQEDDEDLPELWTMRFLSRLPFEIIFKDECIEKPNKRSSLVAVTADPPLFDQLEKELGLELEPAEIRYETLEHAPYAFTMVFFFSTSRHLPQKNAVKVSVKQKSQEADVKVKSEQKSKRELKQKKEPPVRPIKKVGSRCGCM</sequence>
<organism evidence="2 3">
    <name type="scientific">Steinernema glaseri</name>
    <dbReference type="NCBI Taxonomy" id="37863"/>
    <lineage>
        <taxon>Eukaryota</taxon>
        <taxon>Metazoa</taxon>
        <taxon>Ecdysozoa</taxon>
        <taxon>Nematoda</taxon>
        <taxon>Chromadorea</taxon>
        <taxon>Rhabditida</taxon>
        <taxon>Tylenchina</taxon>
        <taxon>Panagrolaimomorpha</taxon>
        <taxon>Strongyloidoidea</taxon>
        <taxon>Steinernematidae</taxon>
        <taxon>Steinernema</taxon>
    </lineage>
</organism>
<reference evidence="3" key="1">
    <citation type="submission" date="2016-11" db="UniProtKB">
        <authorList>
            <consortium name="WormBaseParasite"/>
        </authorList>
    </citation>
    <scope>IDENTIFICATION</scope>
</reference>
<protein>
    <submittedName>
        <fullName evidence="3">FTH domain-containing protein</fullName>
    </submittedName>
</protein>
<evidence type="ECO:0000313" key="2">
    <source>
        <dbReference type="Proteomes" id="UP000095287"/>
    </source>
</evidence>
<dbReference type="WBParaSite" id="L893_g13907.t1">
    <property type="protein sequence ID" value="L893_g13907.t1"/>
    <property type="gene ID" value="L893_g13907"/>
</dbReference>
<keyword evidence="2" id="KW-1185">Reference proteome</keyword>
<feature type="compositionally biased region" description="Basic and acidic residues" evidence="1">
    <location>
        <begin position="355"/>
        <end position="376"/>
    </location>
</feature>
<evidence type="ECO:0000256" key="1">
    <source>
        <dbReference type="SAM" id="MobiDB-lite"/>
    </source>
</evidence>
<feature type="region of interest" description="Disordered" evidence="1">
    <location>
        <begin position="355"/>
        <end position="390"/>
    </location>
</feature>
<proteinExistence type="predicted"/>
<evidence type="ECO:0000313" key="3">
    <source>
        <dbReference type="WBParaSite" id="L893_g13907.t1"/>
    </source>
</evidence>
<name>A0A1I7Y8U8_9BILA</name>
<dbReference type="Proteomes" id="UP000095287">
    <property type="component" value="Unplaced"/>
</dbReference>
<accession>A0A1I7Y8U8</accession>